<dbReference type="GO" id="GO:0005840">
    <property type="term" value="C:ribosome"/>
    <property type="evidence" value="ECO:0007669"/>
    <property type="project" value="UniProtKB-KW"/>
</dbReference>
<dbReference type="GO" id="GO:1990904">
    <property type="term" value="C:ribonucleoprotein complex"/>
    <property type="evidence" value="ECO:0007669"/>
    <property type="project" value="UniProtKB-KW"/>
</dbReference>
<comment type="similarity">
    <text evidence="1 7">Belongs to the bacterial ribosomal protein bL9 family.</text>
</comment>
<evidence type="ECO:0000256" key="4">
    <source>
        <dbReference type="ARBA" id="ARBA00022980"/>
    </source>
</evidence>
<dbReference type="SUPFAM" id="SSF55653">
    <property type="entry name" value="Ribosomal protein L9 C-domain"/>
    <property type="match status" value="1"/>
</dbReference>
<dbReference type="NCBIfam" id="TIGR00158">
    <property type="entry name" value="L9"/>
    <property type="match status" value="1"/>
</dbReference>
<proteinExistence type="inferred from homology"/>
<keyword evidence="2 7" id="KW-0699">rRNA-binding</keyword>
<dbReference type="PANTHER" id="PTHR21368">
    <property type="entry name" value="50S RIBOSOMAL PROTEIN L9"/>
    <property type="match status" value="1"/>
</dbReference>
<dbReference type="HAMAP" id="MF_00503">
    <property type="entry name" value="Ribosomal_bL9"/>
    <property type="match status" value="1"/>
</dbReference>
<protein>
    <recommendedName>
        <fullName evidence="6 7">Large ribosomal subunit protein bL9</fullName>
    </recommendedName>
</protein>
<dbReference type="InterPro" id="IPR036935">
    <property type="entry name" value="Ribosomal_bL9_N_sf"/>
</dbReference>
<reference evidence="9 10" key="1">
    <citation type="submission" date="2018-10" db="EMBL/GenBank/DDBJ databases">
        <title>Comparative functional genomics of the obligate endosymbiont Buchnera aphidicola.</title>
        <authorList>
            <person name="Chong R.A."/>
        </authorList>
    </citation>
    <scope>NUCLEOTIDE SEQUENCE [LARGE SCALE GENOMIC DNA]</scope>
    <source>
        <strain evidence="9 10">Ska</strain>
    </source>
</reference>
<keyword evidence="4 7" id="KW-0689">Ribosomal protein</keyword>
<feature type="domain" description="Ribosomal protein L9" evidence="8">
    <location>
        <begin position="15"/>
        <end position="42"/>
    </location>
</feature>
<evidence type="ECO:0000256" key="2">
    <source>
        <dbReference type="ARBA" id="ARBA00022730"/>
    </source>
</evidence>
<dbReference type="InterPro" id="IPR020594">
    <property type="entry name" value="Ribosomal_bL9_bac/chp"/>
</dbReference>
<dbReference type="Gene3D" id="3.40.5.10">
    <property type="entry name" value="Ribosomal protein L9, N-terminal domain"/>
    <property type="match status" value="1"/>
</dbReference>
<organism evidence="9 10">
    <name type="scientific">Buchnera aphidicola</name>
    <name type="common">Sarucallis kahawaluokalani</name>
    <dbReference type="NCBI Taxonomy" id="1241878"/>
    <lineage>
        <taxon>Bacteria</taxon>
        <taxon>Pseudomonadati</taxon>
        <taxon>Pseudomonadota</taxon>
        <taxon>Gammaproteobacteria</taxon>
        <taxon>Enterobacterales</taxon>
        <taxon>Erwiniaceae</taxon>
        <taxon>Buchnera</taxon>
    </lineage>
</organism>
<dbReference type="GO" id="GO:0003735">
    <property type="term" value="F:structural constituent of ribosome"/>
    <property type="evidence" value="ECO:0007669"/>
    <property type="project" value="InterPro"/>
</dbReference>
<evidence type="ECO:0000256" key="6">
    <source>
        <dbReference type="ARBA" id="ARBA00035292"/>
    </source>
</evidence>
<dbReference type="InterPro" id="IPR020070">
    <property type="entry name" value="Ribosomal_bL9_N"/>
</dbReference>
<dbReference type="EMBL" id="CP032999">
    <property type="protein sequence ID" value="QCI26160.1"/>
    <property type="molecule type" value="Genomic_DNA"/>
</dbReference>
<evidence type="ECO:0000313" key="9">
    <source>
        <dbReference type="EMBL" id="QCI26160.1"/>
    </source>
</evidence>
<sequence>MNMKIILLKDIPGLGQFGHTVVVKSGYARNYLVPYGMATFANFVNIKELDRQEKEIQLQEQVDIQNAQLRILEIKKITPVCIFSQARSTGKLFGSIGVKEILQAIKELGISIKKNELIIYGGLIRKIGNYNIVFQPYKDISCYITINIISKKS</sequence>
<evidence type="ECO:0000259" key="8">
    <source>
        <dbReference type="PROSITE" id="PS00651"/>
    </source>
</evidence>
<dbReference type="OrthoDB" id="9788336at2"/>
<evidence type="ECO:0000313" key="10">
    <source>
        <dbReference type="Proteomes" id="UP000298685"/>
    </source>
</evidence>
<dbReference type="InterPro" id="IPR036791">
    <property type="entry name" value="Ribosomal_bL9_C_sf"/>
</dbReference>
<name>A0A4D6YJX3_9GAMM</name>
<dbReference type="InterPro" id="IPR020069">
    <property type="entry name" value="Ribosomal_bL9_C"/>
</dbReference>
<dbReference type="InterPro" id="IPR009027">
    <property type="entry name" value="Ribosomal_bL9/RNase_H1_N"/>
</dbReference>
<gene>
    <name evidence="7 9" type="primary">rplI</name>
    <name evidence="9" type="ORF">D9V78_01975</name>
</gene>
<accession>A0A4D6YJX3</accession>
<evidence type="ECO:0000256" key="1">
    <source>
        <dbReference type="ARBA" id="ARBA00010605"/>
    </source>
</evidence>
<keyword evidence="3 7" id="KW-0694">RNA-binding</keyword>
<dbReference type="GO" id="GO:0006412">
    <property type="term" value="P:translation"/>
    <property type="evidence" value="ECO:0007669"/>
    <property type="project" value="UniProtKB-UniRule"/>
</dbReference>
<comment type="function">
    <text evidence="7">Binds to the 23S rRNA.</text>
</comment>
<dbReference type="Pfam" id="PF03948">
    <property type="entry name" value="Ribosomal_L9_C"/>
    <property type="match status" value="1"/>
</dbReference>
<dbReference type="PROSITE" id="PS00651">
    <property type="entry name" value="RIBOSOMAL_L9"/>
    <property type="match status" value="1"/>
</dbReference>
<dbReference type="Pfam" id="PF01281">
    <property type="entry name" value="Ribosomal_L9_N"/>
    <property type="match status" value="1"/>
</dbReference>
<dbReference type="SUPFAM" id="SSF55658">
    <property type="entry name" value="L9 N-domain-like"/>
    <property type="match status" value="1"/>
</dbReference>
<evidence type="ECO:0000256" key="5">
    <source>
        <dbReference type="ARBA" id="ARBA00023274"/>
    </source>
</evidence>
<keyword evidence="5 7" id="KW-0687">Ribonucleoprotein</keyword>
<dbReference type="Proteomes" id="UP000298685">
    <property type="component" value="Chromosome"/>
</dbReference>
<dbReference type="AlphaFoldDB" id="A0A4D6YJX3"/>
<evidence type="ECO:0000256" key="3">
    <source>
        <dbReference type="ARBA" id="ARBA00022884"/>
    </source>
</evidence>
<dbReference type="InterPro" id="IPR000244">
    <property type="entry name" value="Ribosomal_bL9"/>
</dbReference>
<dbReference type="GO" id="GO:0019843">
    <property type="term" value="F:rRNA binding"/>
    <property type="evidence" value="ECO:0007669"/>
    <property type="project" value="UniProtKB-UniRule"/>
</dbReference>
<evidence type="ECO:0000256" key="7">
    <source>
        <dbReference type="HAMAP-Rule" id="MF_00503"/>
    </source>
</evidence>
<dbReference type="Gene3D" id="3.10.430.100">
    <property type="entry name" value="Ribosomal protein L9, C-terminal domain"/>
    <property type="match status" value="1"/>
</dbReference>